<name>A0A1G6Q771_9GAMM</name>
<keyword evidence="2" id="KW-1185">Reference proteome</keyword>
<gene>
    <name evidence="1" type="ORF">SAMN05216576_107277</name>
</gene>
<dbReference type="EMBL" id="FMZQ01000007">
    <property type="protein sequence ID" value="SDC87764.1"/>
    <property type="molecule type" value="Genomic_DNA"/>
</dbReference>
<proteinExistence type="predicted"/>
<evidence type="ECO:0000313" key="2">
    <source>
        <dbReference type="Proteomes" id="UP000199467"/>
    </source>
</evidence>
<organism evidence="1 2">
    <name type="scientific">Ectopseudomonas chengduensis</name>
    <dbReference type="NCBI Taxonomy" id="489632"/>
    <lineage>
        <taxon>Bacteria</taxon>
        <taxon>Pseudomonadati</taxon>
        <taxon>Pseudomonadota</taxon>
        <taxon>Gammaproteobacteria</taxon>
        <taxon>Pseudomonadales</taxon>
        <taxon>Pseudomonadaceae</taxon>
        <taxon>Ectopseudomonas</taxon>
    </lineage>
</organism>
<dbReference type="Proteomes" id="UP000199467">
    <property type="component" value="Unassembled WGS sequence"/>
</dbReference>
<dbReference type="GeneID" id="57608944"/>
<dbReference type="RefSeq" id="WP_017362439.1">
    <property type="nucleotide sequence ID" value="NZ_FMZQ01000007.1"/>
</dbReference>
<dbReference type="AlphaFoldDB" id="A0A1G6Q771"/>
<accession>A0A1G6Q771</accession>
<evidence type="ECO:0000313" key="1">
    <source>
        <dbReference type="EMBL" id="SDC87764.1"/>
    </source>
</evidence>
<sequence length="69" mass="7517">MINDGIMIECPKAAEQSEVSMLQVDGRCGASSGVRAQDIDASSFPWGIVSILFALIVLGLLCWFKSRRK</sequence>
<reference evidence="2" key="1">
    <citation type="submission" date="2016-10" db="EMBL/GenBank/DDBJ databases">
        <authorList>
            <person name="Varghese N."/>
            <person name="Submissions S."/>
        </authorList>
    </citation>
    <scope>NUCLEOTIDE SEQUENCE [LARGE SCALE GENOMIC DNA]</scope>
    <source>
        <strain evidence="2">DSM 26382</strain>
    </source>
</reference>
<protein>
    <submittedName>
        <fullName evidence="1">Uncharacterized protein</fullName>
    </submittedName>
</protein>